<protein>
    <submittedName>
        <fullName evidence="2">MarR family transcriptional regulator</fullName>
    </submittedName>
</protein>
<dbReference type="InterPro" id="IPR036390">
    <property type="entry name" value="WH_DNA-bd_sf"/>
</dbReference>
<accession>A0A0N9HWY2</accession>
<proteinExistence type="predicted"/>
<gene>
    <name evidence="2" type="ORF">AOZ06_06855</name>
</gene>
<sequence length="139" mass="15051">MDAWRSFLRAHAKVTRCLEAELLSEQRLSLGAYDVLAELAAAPEHCLRMAELAEAVLLSRSGVTRLVDRLERAGLVTRERVDGDGRGVVARLTQAGAARLGTASRTHLAGVVRHFVELLDGQELQTLGALSQRVADAQP</sequence>
<dbReference type="AlphaFoldDB" id="A0A0N9HWY2"/>
<reference evidence="2 3" key="1">
    <citation type="submission" date="2015-07" db="EMBL/GenBank/DDBJ databases">
        <title>Genome sequencing of Kibdelosporangium phytohabitans.</title>
        <authorList>
            <person name="Qin S."/>
            <person name="Xing K."/>
        </authorList>
    </citation>
    <scope>NUCLEOTIDE SEQUENCE [LARGE SCALE GENOMIC DNA]</scope>
    <source>
        <strain evidence="2 3">KLBMP1111</strain>
    </source>
</reference>
<dbReference type="InterPro" id="IPR000835">
    <property type="entry name" value="HTH_MarR-typ"/>
</dbReference>
<dbReference type="GO" id="GO:0003700">
    <property type="term" value="F:DNA-binding transcription factor activity"/>
    <property type="evidence" value="ECO:0007669"/>
    <property type="project" value="InterPro"/>
</dbReference>
<dbReference type="SUPFAM" id="SSF46785">
    <property type="entry name" value="Winged helix' DNA-binding domain"/>
    <property type="match status" value="1"/>
</dbReference>
<dbReference type="STRING" id="860235.AOZ06_06855"/>
<dbReference type="EMBL" id="CP012752">
    <property type="protein sequence ID" value="ALG06682.1"/>
    <property type="molecule type" value="Genomic_DNA"/>
</dbReference>
<dbReference type="InterPro" id="IPR039422">
    <property type="entry name" value="MarR/SlyA-like"/>
</dbReference>
<evidence type="ECO:0000313" key="2">
    <source>
        <dbReference type="EMBL" id="ALG06682.1"/>
    </source>
</evidence>
<dbReference type="Proteomes" id="UP000063699">
    <property type="component" value="Chromosome"/>
</dbReference>
<name>A0A0N9HWY2_9PSEU</name>
<feature type="domain" description="HTH marR-type" evidence="1">
    <location>
        <begin position="1"/>
        <end position="136"/>
    </location>
</feature>
<dbReference type="PRINTS" id="PR00598">
    <property type="entry name" value="HTHMARR"/>
</dbReference>
<dbReference type="GO" id="GO:0006950">
    <property type="term" value="P:response to stress"/>
    <property type="evidence" value="ECO:0007669"/>
    <property type="project" value="TreeGrafter"/>
</dbReference>
<dbReference type="PROSITE" id="PS50995">
    <property type="entry name" value="HTH_MARR_2"/>
    <property type="match status" value="1"/>
</dbReference>
<dbReference type="OrthoDB" id="5432081at2"/>
<dbReference type="PANTHER" id="PTHR33164:SF99">
    <property type="entry name" value="MARR FAMILY REGULATORY PROTEIN"/>
    <property type="match status" value="1"/>
</dbReference>
<dbReference type="PANTHER" id="PTHR33164">
    <property type="entry name" value="TRANSCRIPTIONAL REGULATOR, MARR FAMILY"/>
    <property type="match status" value="1"/>
</dbReference>
<evidence type="ECO:0000313" key="3">
    <source>
        <dbReference type="Proteomes" id="UP000063699"/>
    </source>
</evidence>
<dbReference type="RefSeq" id="WP_054288654.1">
    <property type="nucleotide sequence ID" value="NZ_CP012752.1"/>
</dbReference>
<dbReference type="Gene3D" id="1.10.10.10">
    <property type="entry name" value="Winged helix-like DNA-binding domain superfamily/Winged helix DNA-binding domain"/>
    <property type="match status" value="1"/>
</dbReference>
<dbReference type="InterPro" id="IPR036388">
    <property type="entry name" value="WH-like_DNA-bd_sf"/>
</dbReference>
<evidence type="ECO:0000259" key="1">
    <source>
        <dbReference type="PROSITE" id="PS50995"/>
    </source>
</evidence>
<dbReference type="KEGG" id="kphy:AOZ06_06855"/>
<dbReference type="SMART" id="SM00347">
    <property type="entry name" value="HTH_MARR"/>
    <property type="match status" value="1"/>
</dbReference>
<dbReference type="Pfam" id="PF12802">
    <property type="entry name" value="MarR_2"/>
    <property type="match status" value="1"/>
</dbReference>
<keyword evidence="3" id="KW-1185">Reference proteome</keyword>
<organism evidence="2 3">
    <name type="scientific">Kibdelosporangium phytohabitans</name>
    <dbReference type="NCBI Taxonomy" id="860235"/>
    <lineage>
        <taxon>Bacteria</taxon>
        <taxon>Bacillati</taxon>
        <taxon>Actinomycetota</taxon>
        <taxon>Actinomycetes</taxon>
        <taxon>Pseudonocardiales</taxon>
        <taxon>Pseudonocardiaceae</taxon>
        <taxon>Kibdelosporangium</taxon>
    </lineage>
</organism>